<evidence type="ECO:0000313" key="2">
    <source>
        <dbReference type="EMBL" id="PPZ92569.1"/>
    </source>
</evidence>
<evidence type="ECO:0000313" key="3">
    <source>
        <dbReference type="Proteomes" id="UP000238565"/>
    </source>
</evidence>
<comment type="caution">
    <text evidence="2">The sequence shown here is derived from an EMBL/GenBank/DDBJ whole genome shotgun (WGS) entry which is preliminary data.</text>
</comment>
<dbReference type="Proteomes" id="UP000238565">
    <property type="component" value="Unassembled WGS sequence"/>
</dbReference>
<accession>A0A2S7I7R2</accession>
<proteinExistence type="predicted"/>
<reference evidence="2 3" key="1">
    <citation type="submission" date="2018-02" db="EMBL/GenBank/DDBJ databases">
        <title>Draft genome sequence of bacterial isolates from marine environment.</title>
        <authorList>
            <person name="Singh S.K."/>
            <person name="Hill R."/>
            <person name="Major S."/>
            <person name="Cai H."/>
            <person name="Li Y."/>
        </authorList>
    </citation>
    <scope>NUCLEOTIDE SEQUENCE [LARGE SCALE GENOMIC DNA]</scope>
    <source>
        <strain evidence="2 3">IMET F</strain>
    </source>
</reference>
<organism evidence="2 3">
    <name type="scientific">Cloacibacterium normanense</name>
    <dbReference type="NCBI Taxonomy" id="237258"/>
    <lineage>
        <taxon>Bacteria</taxon>
        <taxon>Pseudomonadati</taxon>
        <taxon>Bacteroidota</taxon>
        <taxon>Flavobacteriia</taxon>
        <taxon>Flavobacteriales</taxon>
        <taxon>Weeksellaceae</taxon>
    </lineage>
</organism>
<dbReference type="EMBL" id="PTPZ01000001">
    <property type="protein sequence ID" value="PPZ92569.1"/>
    <property type="molecule type" value="Genomic_DNA"/>
</dbReference>
<feature type="transmembrane region" description="Helical" evidence="1">
    <location>
        <begin position="20"/>
        <end position="38"/>
    </location>
</feature>
<sequence length="61" mass="7784">MYSYLKIDYLYNLVFLKVYQTYIHKLFLFLFLILFYLMQNSNLSKNLVWKLIYYHRIYIQL</sequence>
<evidence type="ECO:0000256" key="1">
    <source>
        <dbReference type="SAM" id="Phobius"/>
    </source>
</evidence>
<keyword evidence="1" id="KW-1133">Transmembrane helix</keyword>
<keyword evidence="1" id="KW-0472">Membrane</keyword>
<dbReference type="AlphaFoldDB" id="A0A2S7I7R2"/>
<protein>
    <submittedName>
        <fullName evidence="2">Uncharacterized protein</fullName>
    </submittedName>
</protein>
<keyword evidence="1" id="KW-0812">Transmembrane</keyword>
<gene>
    <name evidence="2" type="ORF">C3729_00705</name>
</gene>
<name>A0A2S7I7R2_9FLAO</name>